<dbReference type="CTD" id="9816049"/>
<keyword evidence="1" id="KW-1133">Transmembrane helix</keyword>
<dbReference type="RefSeq" id="XP_003114953.1">
    <property type="nucleotide sequence ID" value="XM_003114905.1"/>
</dbReference>
<dbReference type="PANTHER" id="PTHR34005:SF7">
    <property type="entry name" value="PROTEIN CBG26726"/>
    <property type="match status" value="1"/>
</dbReference>
<accession>E3LMU7</accession>
<dbReference type="HOGENOM" id="CLU_066944_0_0_1"/>
<dbReference type="OMA" id="NRYGDVK"/>
<reference evidence="3 5" key="2">
    <citation type="submission" date="2019-12" db="EMBL/GenBank/DDBJ databases">
        <title>Chromosome-level assembly of the Caenorhabditis remanei genome.</title>
        <authorList>
            <person name="Teterina A.A."/>
            <person name="Willis J.H."/>
            <person name="Phillips P.C."/>
        </authorList>
    </citation>
    <scope>NUCLEOTIDE SEQUENCE [LARGE SCALE GENOMIC DNA]</scope>
    <source>
        <strain evidence="3 5">PX506</strain>
        <tissue evidence="3">Whole organism</tissue>
    </source>
</reference>
<proteinExistence type="predicted"/>
<keyword evidence="1" id="KW-0472">Membrane</keyword>
<evidence type="ECO:0000256" key="1">
    <source>
        <dbReference type="SAM" id="Phobius"/>
    </source>
</evidence>
<dbReference type="PANTHER" id="PTHR34005">
    <property type="entry name" value="PROTEIN CBG15054-RELATED"/>
    <property type="match status" value="1"/>
</dbReference>
<dbReference type="Proteomes" id="UP000483820">
    <property type="component" value="Chromosome I"/>
</dbReference>
<reference evidence="2" key="1">
    <citation type="submission" date="2007-07" db="EMBL/GenBank/DDBJ databases">
        <title>PCAP assembly of the Caenorhabditis remanei genome.</title>
        <authorList>
            <consortium name="The Caenorhabditis remanei Sequencing Consortium"/>
            <person name="Wilson R.K."/>
        </authorList>
    </citation>
    <scope>NUCLEOTIDE SEQUENCE [LARGE SCALE GENOMIC DNA]</scope>
    <source>
        <strain evidence="2">PB4641</strain>
    </source>
</reference>
<dbReference type="AlphaFoldDB" id="E3LMU7"/>
<evidence type="ECO:0000313" key="5">
    <source>
        <dbReference type="Proteomes" id="UP000483820"/>
    </source>
</evidence>
<evidence type="ECO:0000313" key="3">
    <source>
        <dbReference type="EMBL" id="KAF1770044.1"/>
    </source>
</evidence>
<sequence length="375" mass="43160">MAAIIFAVISSQNRMKTTTTPSTSNFTTDFLEKEENGSSSYFLEIFCIVSLIAFIMFHLHIYFKSTRLKERTLFPKSPDWMFKMLDSQKILTPIGDNGQISIATRGYTQQLVVRSGVSVENSKPAIETIRRIIQKIVEIEVSNEFIPGSTCIVSISKRNFRSGTRHAEFVPLNGGPSTSHFEYQMIGEDDRIQVTYFVVGGVSYVAGVCIYVENPYDVRLHYTETIIRRLMNSPDYWSKNELEEETTSVVRRKSNYEYVLITKNRYGDVKHSEFHGDKKSFDPVDILPLSAYINNPEREDLKFQAKNLCIRICEFQKKIVMITERNGHNLHTIWNEKKGKLDFFECASCDLPQEAPPPSYNSFIRNSIKKPVNLF</sequence>
<dbReference type="EMBL" id="WUAV01000001">
    <property type="protein sequence ID" value="KAF1770044.1"/>
    <property type="molecule type" value="Genomic_DNA"/>
</dbReference>
<name>E3LMU7_CAERE</name>
<organism evidence="4">
    <name type="scientific">Caenorhabditis remanei</name>
    <name type="common">Caenorhabditis vulgaris</name>
    <dbReference type="NCBI Taxonomy" id="31234"/>
    <lineage>
        <taxon>Eukaryota</taxon>
        <taxon>Metazoa</taxon>
        <taxon>Ecdysozoa</taxon>
        <taxon>Nematoda</taxon>
        <taxon>Chromadorea</taxon>
        <taxon>Rhabditida</taxon>
        <taxon>Rhabditina</taxon>
        <taxon>Rhabditomorpha</taxon>
        <taxon>Rhabditoidea</taxon>
        <taxon>Rhabditidae</taxon>
        <taxon>Peloderinae</taxon>
        <taxon>Caenorhabditis</taxon>
    </lineage>
</organism>
<dbReference type="InParanoid" id="E3LMU7"/>
<dbReference type="eggNOG" id="ENOG502THGH">
    <property type="taxonomic scope" value="Eukaryota"/>
</dbReference>
<feature type="transmembrane region" description="Helical" evidence="1">
    <location>
        <begin position="41"/>
        <end position="63"/>
    </location>
</feature>
<dbReference type="GeneID" id="9816049"/>
<gene>
    <name evidence="2" type="ORF">CRE_28505</name>
    <name evidence="3" type="ORF">GCK72_001861</name>
</gene>
<dbReference type="KEGG" id="crq:GCK72_001861"/>
<dbReference type="EMBL" id="DS268411">
    <property type="protein sequence ID" value="EFP03088.1"/>
    <property type="molecule type" value="Genomic_DNA"/>
</dbReference>
<protein>
    <submittedName>
        <fullName evidence="2">Uncharacterized protein</fullName>
    </submittedName>
</protein>
<dbReference type="Proteomes" id="UP000008281">
    <property type="component" value="Unassembled WGS sequence"/>
</dbReference>
<keyword evidence="1" id="KW-0812">Transmembrane</keyword>
<evidence type="ECO:0000313" key="2">
    <source>
        <dbReference type="EMBL" id="EFP03088.1"/>
    </source>
</evidence>
<evidence type="ECO:0000313" key="4">
    <source>
        <dbReference type="Proteomes" id="UP000008281"/>
    </source>
</evidence>
<keyword evidence="4" id="KW-1185">Reference proteome</keyword>
<dbReference type="OrthoDB" id="5819810at2759"/>